<feature type="compositionally biased region" description="Low complexity" evidence="1">
    <location>
        <begin position="16"/>
        <end position="54"/>
    </location>
</feature>
<feature type="domain" description="Amidohydrolase-related" evidence="2">
    <location>
        <begin position="145"/>
        <end position="506"/>
    </location>
</feature>
<dbReference type="InterPro" id="IPR006680">
    <property type="entry name" value="Amidohydro-rel"/>
</dbReference>
<evidence type="ECO:0000313" key="3">
    <source>
        <dbReference type="EMBL" id="KAK5996180.1"/>
    </source>
</evidence>
<dbReference type="PANTHER" id="PTHR43135:SF3">
    <property type="entry name" value="ALPHA-D-RIBOSE 1-METHYLPHOSPHONATE 5-TRIPHOSPHATE DIPHOSPHATASE"/>
    <property type="match status" value="1"/>
</dbReference>
<reference evidence="3 4" key="1">
    <citation type="submission" date="2024-01" db="EMBL/GenBank/DDBJ databases">
        <title>Complete genome of Cladobotryum mycophilum ATHUM6906.</title>
        <authorList>
            <person name="Christinaki A.C."/>
            <person name="Myridakis A.I."/>
            <person name="Kouvelis V.N."/>
        </authorList>
    </citation>
    <scope>NUCLEOTIDE SEQUENCE [LARGE SCALE GENOMIC DNA]</scope>
    <source>
        <strain evidence="3 4">ATHUM6906</strain>
    </source>
</reference>
<dbReference type="PANTHER" id="PTHR43135">
    <property type="entry name" value="ALPHA-D-RIBOSE 1-METHYLPHOSPHONATE 5-TRIPHOSPHATE DIPHOSPHATASE"/>
    <property type="match status" value="1"/>
</dbReference>
<sequence length="522" mass="55120">MTRRIMSQYYQPQGVSTSSITDSTSTSESQTSVPAPVSTSAPTSDPTSSSTTPATEREEDWLPRTLYSPGLGLTLHTTSDGHASSTKKQPSHTIITSKVLIPGDGRPIKNGAIVVEGKLIVWVGPKSLMPQKYTEAPHQAHSVPYLMPGLWDCHVHCAGQNPDPTAAGPGALSENPASSGARLTRQCWEALQRGYTSLRDVAGFGCEVAQAVADGSIMGPNIYSSGACLSQRAAGHGDIFSLPVGDVLTNLGVQPGSLGYHGLNTTVIADGAEECLRAVRLQIQRGAKCIKVLASGGVLSRDDNPLRAQFSQGELEAIVEEASRMDRAVAAHVHGKPDIMAAVKAGVTTVEHVTFADQECIDLIKGKGVVYVATRTVLEILMASGGEGLPHALWEKAQLCNANHMTAYKLAVQNGVTIALGSDTFPGYNMARELEHAVEAGLSNLEAIKAATANGPLTVKGQAPLTGQLKVGYEADILGVLESPIDDVKVLQKKSNINWVWKGGRLFKGPGIGPWGEELKVE</sequence>
<dbReference type="InterPro" id="IPR011059">
    <property type="entry name" value="Metal-dep_hydrolase_composite"/>
</dbReference>
<gene>
    <name evidence="3" type="ORF">PT974_04608</name>
</gene>
<evidence type="ECO:0000259" key="2">
    <source>
        <dbReference type="Pfam" id="PF01979"/>
    </source>
</evidence>
<dbReference type="SUPFAM" id="SSF51338">
    <property type="entry name" value="Composite domain of metallo-dependent hydrolases"/>
    <property type="match status" value="2"/>
</dbReference>
<evidence type="ECO:0000256" key="1">
    <source>
        <dbReference type="SAM" id="MobiDB-lite"/>
    </source>
</evidence>
<protein>
    <recommendedName>
        <fullName evidence="2">Amidohydrolase-related domain-containing protein</fullName>
    </recommendedName>
</protein>
<keyword evidence="4" id="KW-1185">Reference proteome</keyword>
<accession>A0ABR0SWN3</accession>
<dbReference type="SUPFAM" id="SSF51556">
    <property type="entry name" value="Metallo-dependent hydrolases"/>
    <property type="match status" value="1"/>
</dbReference>
<comment type="caution">
    <text evidence="3">The sequence shown here is derived from an EMBL/GenBank/DDBJ whole genome shotgun (WGS) entry which is preliminary data.</text>
</comment>
<dbReference type="CDD" id="cd01299">
    <property type="entry name" value="Met_dep_hydrolase_A"/>
    <property type="match status" value="1"/>
</dbReference>
<dbReference type="InterPro" id="IPR057744">
    <property type="entry name" value="OTAase-like"/>
</dbReference>
<feature type="compositionally biased region" description="Polar residues" evidence="1">
    <location>
        <begin position="75"/>
        <end position="92"/>
    </location>
</feature>
<name>A0ABR0SWN3_9HYPO</name>
<dbReference type="Gene3D" id="3.20.20.140">
    <property type="entry name" value="Metal-dependent hydrolases"/>
    <property type="match status" value="1"/>
</dbReference>
<dbReference type="Pfam" id="PF01979">
    <property type="entry name" value="Amidohydro_1"/>
    <property type="match status" value="1"/>
</dbReference>
<dbReference type="Proteomes" id="UP001338125">
    <property type="component" value="Unassembled WGS sequence"/>
</dbReference>
<evidence type="ECO:0000313" key="4">
    <source>
        <dbReference type="Proteomes" id="UP001338125"/>
    </source>
</evidence>
<dbReference type="InterPro" id="IPR032466">
    <property type="entry name" value="Metal_Hydrolase"/>
</dbReference>
<organism evidence="3 4">
    <name type="scientific">Cladobotryum mycophilum</name>
    <dbReference type="NCBI Taxonomy" id="491253"/>
    <lineage>
        <taxon>Eukaryota</taxon>
        <taxon>Fungi</taxon>
        <taxon>Dikarya</taxon>
        <taxon>Ascomycota</taxon>
        <taxon>Pezizomycotina</taxon>
        <taxon>Sordariomycetes</taxon>
        <taxon>Hypocreomycetidae</taxon>
        <taxon>Hypocreales</taxon>
        <taxon>Hypocreaceae</taxon>
        <taxon>Cladobotryum</taxon>
    </lineage>
</organism>
<dbReference type="EMBL" id="JAVFKD010000004">
    <property type="protein sequence ID" value="KAK5996180.1"/>
    <property type="molecule type" value="Genomic_DNA"/>
</dbReference>
<proteinExistence type="predicted"/>
<feature type="region of interest" description="Disordered" evidence="1">
    <location>
        <begin position="1"/>
        <end position="92"/>
    </location>
</feature>
<dbReference type="InterPro" id="IPR051781">
    <property type="entry name" value="Metallo-dep_Hydrolase"/>
</dbReference>